<evidence type="ECO:0000256" key="1">
    <source>
        <dbReference type="ARBA" id="ARBA00009003"/>
    </source>
</evidence>
<reference evidence="2" key="1">
    <citation type="journal article" date="2023" name="Mol. Phylogenet. Evol.">
        <title>Genome-scale phylogeny and comparative genomics of the fungal order Sordariales.</title>
        <authorList>
            <person name="Hensen N."/>
            <person name="Bonometti L."/>
            <person name="Westerberg I."/>
            <person name="Brannstrom I.O."/>
            <person name="Guillou S."/>
            <person name="Cros-Aarteil S."/>
            <person name="Calhoun S."/>
            <person name="Haridas S."/>
            <person name="Kuo A."/>
            <person name="Mondo S."/>
            <person name="Pangilinan J."/>
            <person name="Riley R."/>
            <person name="LaButti K."/>
            <person name="Andreopoulos B."/>
            <person name="Lipzen A."/>
            <person name="Chen C."/>
            <person name="Yan M."/>
            <person name="Daum C."/>
            <person name="Ng V."/>
            <person name="Clum A."/>
            <person name="Steindorff A."/>
            <person name="Ohm R.A."/>
            <person name="Martin F."/>
            <person name="Silar P."/>
            <person name="Natvig D.O."/>
            <person name="Lalanne C."/>
            <person name="Gautier V."/>
            <person name="Ament-Velasquez S.L."/>
            <person name="Kruys A."/>
            <person name="Hutchinson M.I."/>
            <person name="Powell A.J."/>
            <person name="Barry K."/>
            <person name="Miller A.N."/>
            <person name="Grigoriev I.V."/>
            <person name="Debuchy R."/>
            <person name="Gladieux P."/>
            <person name="Hiltunen Thoren M."/>
            <person name="Johannesson H."/>
        </authorList>
    </citation>
    <scope>NUCLEOTIDE SEQUENCE</scope>
    <source>
        <strain evidence="2">PSN324</strain>
    </source>
</reference>
<proteinExistence type="inferred from homology"/>
<dbReference type="GO" id="GO:1901135">
    <property type="term" value="P:carbohydrate derivative metabolic process"/>
    <property type="evidence" value="ECO:0007669"/>
    <property type="project" value="UniProtKB-ARBA"/>
</dbReference>
<accession>A0AAV9I044</accession>
<dbReference type="InterPro" id="IPR029044">
    <property type="entry name" value="Nucleotide-diphossugar_trans"/>
</dbReference>
<evidence type="ECO:0000313" key="2">
    <source>
        <dbReference type="EMBL" id="KAK4465376.1"/>
    </source>
</evidence>
<organism evidence="2 3">
    <name type="scientific">Cladorrhinum samala</name>
    <dbReference type="NCBI Taxonomy" id="585594"/>
    <lineage>
        <taxon>Eukaryota</taxon>
        <taxon>Fungi</taxon>
        <taxon>Dikarya</taxon>
        <taxon>Ascomycota</taxon>
        <taxon>Pezizomycotina</taxon>
        <taxon>Sordariomycetes</taxon>
        <taxon>Sordariomycetidae</taxon>
        <taxon>Sordariales</taxon>
        <taxon>Podosporaceae</taxon>
        <taxon>Cladorrhinum</taxon>
    </lineage>
</organism>
<dbReference type="PANTHER" id="PTHR46830:SF2">
    <property type="entry name" value="ALPHA-1,4-N-ACETYLGLUCOSAMINYLTRANSFERASE"/>
    <property type="match status" value="1"/>
</dbReference>
<dbReference type="InterPro" id="IPR007577">
    <property type="entry name" value="GlycoTrfase_DXD_sugar-bd_CS"/>
</dbReference>
<sequence>MLPSYSSQSLGKSMRARFMLKIIFICSLILFSVLLLFPPDAISRISSTILASPPPYNSPSPGRDAVLTIPDTLHYVYILSDPDSPTASFNFHFSHLLSIYAARHYLRPSQIYIHTNALPSSPALNNSSQSKWTKLILTLPELSPILMPAKVPTRANNGVALKGMEHKSDFVRVEAIHAHGGIYIDWDVHPLRSIRPLLQSGFRAVAGRQKHGQINSGVFMSVAAGRMISLWKKMMHEAYDGGWTTHSNQVVTDVAERLGREEGEMLIMDRESFAPGSWEDGDTDNLFGLQNVTKTKKKVDLEKIMRKGATLPSYEELEGFAERWEHPERFEEWETDWSKSYLLHAFTPHRWNHKVEGFTNITPRYVLERTSNFARAVYPAAKLLYERGLIGVEDLDDW</sequence>
<keyword evidence="3" id="KW-1185">Reference proteome</keyword>
<dbReference type="SUPFAM" id="SSF53448">
    <property type="entry name" value="Nucleotide-diphospho-sugar transferases"/>
    <property type="match status" value="1"/>
</dbReference>
<comment type="caution">
    <text evidence="2">The sequence shown here is derived from an EMBL/GenBank/DDBJ whole genome shotgun (WGS) entry which is preliminary data.</text>
</comment>
<dbReference type="Pfam" id="PF04488">
    <property type="entry name" value="Gly_transf_sug"/>
    <property type="match status" value="1"/>
</dbReference>
<gene>
    <name evidence="2" type="ORF">QBC42DRAFT_313655</name>
</gene>
<evidence type="ECO:0000313" key="3">
    <source>
        <dbReference type="Proteomes" id="UP001321749"/>
    </source>
</evidence>
<dbReference type="Proteomes" id="UP001321749">
    <property type="component" value="Unassembled WGS sequence"/>
</dbReference>
<evidence type="ECO:0008006" key="4">
    <source>
        <dbReference type="Google" id="ProtNLM"/>
    </source>
</evidence>
<comment type="similarity">
    <text evidence="1">Belongs to the glycosyltransferase 32 family.</text>
</comment>
<dbReference type="PANTHER" id="PTHR46830">
    <property type="entry name" value="TRANSFERASE, PUTATIVE-RELATED"/>
    <property type="match status" value="1"/>
</dbReference>
<name>A0AAV9I044_9PEZI</name>
<protein>
    <recommendedName>
        <fullName evidence="4">Glycosyl transferase</fullName>
    </recommendedName>
</protein>
<dbReference type="EMBL" id="MU864940">
    <property type="protein sequence ID" value="KAK4465376.1"/>
    <property type="molecule type" value="Genomic_DNA"/>
</dbReference>
<dbReference type="AlphaFoldDB" id="A0AAV9I044"/>
<dbReference type="Gene3D" id="3.90.550.20">
    <property type="match status" value="1"/>
</dbReference>
<reference evidence="2" key="2">
    <citation type="submission" date="2023-06" db="EMBL/GenBank/DDBJ databases">
        <authorList>
            <consortium name="Lawrence Berkeley National Laboratory"/>
            <person name="Mondo S.J."/>
            <person name="Hensen N."/>
            <person name="Bonometti L."/>
            <person name="Westerberg I."/>
            <person name="Brannstrom I.O."/>
            <person name="Guillou S."/>
            <person name="Cros-Aarteil S."/>
            <person name="Calhoun S."/>
            <person name="Haridas S."/>
            <person name="Kuo A."/>
            <person name="Pangilinan J."/>
            <person name="Riley R."/>
            <person name="Labutti K."/>
            <person name="Andreopoulos B."/>
            <person name="Lipzen A."/>
            <person name="Chen C."/>
            <person name="Yanf M."/>
            <person name="Daum C."/>
            <person name="Ng V."/>
            <person name="Clum A."/>
            <person name="Steindorff A."/>
            <person name="Ohm R."/>
            <person name="Martin F."/>
            <person name="Silar P."/>
            <person name="Natvig D."/>
            <person name="Lalanne C."/>
            <person name="Gautier V."/>
            <person name="Ament-Velasquez S.L."/>
            <person name="Kruys A."/>
            <person name="Hutchinson M.I."/>
            <person name="Powell A.J."/>
            <person name="Barry K."/>
            <person name="Miller A.N."/>
            <person name="Grigoriev I.V."/>
            <person name="Debuchy R."/>
            <person name="Gladieux P."/>
            <person name="Thoren M.H."/>
            <person name="Johannesson H."/>
        </authorList>
    </citation>
    <scope>NUCLEOTIDE SEQUENCE</scope>
    <source>
        <strain evidence="2">PSN324</strain>
    </source>
</reference>